<dbReference type="Proteomes" id="UP000295517">
    <property type="component" value="Chromosome"/>
</dbReference>
<evidence type="ECO:0000256" key="8">
    <source>
        <dbReference type="ARBA" id="ARBA00022679"/>
    </source>
</evidence>
<evidence type="ECO:0000256" key="10">
    <source>
        <dbReference type="ARBA" id="ARBA00047445"/>
    </source>
</evidence>
<dbReference type="OrthoDB" id="9782546at2"/>
<feature type="binding site" evidence="13">
    <location>
        <position position="98"/>
    </location>
    <ligand>
        <name>substrate</name>
    </ligand>
</feature>
<reference evidence="18 20" key="2">
    <citation type="submission" date="2019-03" db="EMBL/GenBank/DDBJ databases">
        <title>Diverse conjugative elements silence natural transformation in Legionella species.</title>
        <authorList>
            <person name="Durieux I."/>
            <person name="Ginevra C."/>
            <person name="Attaiech L."/>
            <person name="Picq K."/>
            <person name="Juan P.A."/>
            <person name="Jarraud S."/>
            <person name="Charpentier X."/>
        </authorList>
    </citation>
    <scope>NUCLEOTIDE SEQUENCE [LARGE SCALE GENOMIC DNA]</scope>
    <source>
        <strain evidence="18 20">HL-0427-4011</strain>
    </source>
</reference>
<feature type="domain" description="Quinolinate phosphoribosyl transferase N-terminal" evidence="16">
    <location>
        <begin position="24"/>
        <end position="108"/>
    </location>
</feature>
<feature type="coiled-coil region" evidence="14">
    <location>
        <begin position="181"/>
        <end position="208"/>
    </location>
</feature>
<organism evidence="17 19">
    <name type="scientific">Legionella israelensis</name>
    <dbReference type="NCBI Taxonomy" id="454"/>
    <lineage>
        <taxon>Bacteria</taxon>
        <taxon>Pseudomonadati</taxon>
        <taxon>Pseudomonadota</taxon>
        <taxon>Gammaproteobacteria</taxon>
        <taxon>Legionellales</taxon>
        <taxon>Legionellaceae</taxon>
        <taxon>Legionella</taxon>
    </lineage>
</organism>
<dbReference type="CDD" id="cd01572">
    <property type="entry name" value="QPRTase"/>
    <property type="match status" value="1"/>
</dbReference>
<comment type="pathway">
    <text evidence="2">Cofactor biosynthesis; NAD(+) biosynthesis; nicotinate D-ribonucleotide from quinolinate: step 1/1.</text>
</comment>
<evidence type="ECO:0000259" key="16">
    <source>
        <dbReference type="Pfam" id="PF02749"/>
    </source>
</evidence>
<evidence type="ECO:0000256" key="11">
    <source>
        <dbReference type="ARBA" id="ARBA00069173"/>
    </source>
</evidence>
<proteinExistence type="inferred from homology"/>
<dbReference type="SUPFAM" id="SSF54675">
    <property type="entry name" value="Nicotinate/Quinolinate PRTase N-terminal domain-like"/>
    <property type="match status" value="1"/>
</dbReference>
<dbReference type="AlphaFoldDB" id="A0A0W0VWN8"/>
<dbReference type="PATRIC" id="fig|454.4.peg.1426"/>
<feature type="binding site" evidence="13">
    <location>
        <position position="215"/>
    </location>
    <ligand>
        <name>substrate</name>
    </ligand>
</feature>
<dbReference type="InterPro" id="IPR022412">
    <property type="entry name" value="Quinolinate_PRibosylTrfase_N"/>
</dbReference>
<evidence type="ECO:0000256" key="13">
    <source>
        <dbReference type="PIRSR" id="PIRSR006250-1"/>
    </source>
</evidence>
<evidence type="ECO:0000259" key="15">
    <source>
        <dbReference type="Pfam" id="PF01729"/>
    </source>
</evidence>
<keyword evidence="19" id="KW-1185">Reference proteome</keyword>
<dbReference type="InterPro" id="IPR027277">
    <property type="entry name" value="NadC/ModD"/>
</dbReference>
<dbReference type="InterPro" id="IPR037128">
    <property type="entry name" value="Quinolinate_PRibosylTase_N_sf"/>
</dbReference>
<dbReference type="NCBIfam" id="TIGR00078">
    <property type="entry name" value="nadC"/>
    <property type="match status" value="1"/>
</dbReference>
<dbReference type="SUPFAM" id="SSF51690">
    <property type="entry name" value="Nicotinate/Quinolinate PRTase C-terminal domain-like"/>
    <property type="match status" value="1"/>
</dbReference>
<dbReference type="InterPro" id="IPR002638">
    <property type="entry name" value="Quinolinate_PRibosylTrfase_C"/>
</dbReference>
<feature type="binding site" evidence="13">
    <location>
        <begin position="131"/>
        <end position="133"/>
    </location>
    <ligand>
        <name>substrate</name>
    </ligand>
</feature>
<dbReference type="PANTHER" id="PTHR32179:SF3">
    <property type="entry name" value="NICOTINATE-NUCLEOTIDE PYROPHOSPHORYLASE [CARBOXYLATING]"/>
    <property type="match status" value="1"/>
</dbReference>
<comment type="subunit">
    <text evidence="4">Hexamer formed by 3 homodimers.</text>
</comment>
<feature type="binding site" evidence="13">
    <location>
        <position position="165"/>
    </location>
    <ligand>
        <name>substrate</name>
    </ligand>
</feature>
<evidence type="ECO:0000256" key="1">
    <source>
        <dbReference type="ARBA" id="ARBA00003237"/>
    </source>
</evidence>
<feature type="binding site" evidence="13">
    <location>
        <begin position="239"/>
        <end position="241"/>
    </location>
    <ligand>
        <name>substrate</name>
    </ligand>
</feature>
<dbReference type="InterPro" id="IPR004393">
    <property type="entry name" value="NadC"/>
</dbReference>
<dbReference type="InterPro" id="IPR036068">
    <property type="entry name" value="Nicotinate_pribotase-like_C"/>
</dbReference>
<dbReference type="UniPathway" id="UPA00253">
    <property type="reaction ID" value="UER00331"/>
</dbReference>
<keyword evidence="7 12" id="KW-0328">Glycosyltransferase</keyword>
<evidence type="ECO:0000313" key="17">
    <source>
        <dbReference type="EMBL" id="KTD24386.1"/>
    </source>
</evidence>
<comment type="similarity">
    <text evidence="3 12">Belongs to the NadC/ModD family.</text>
</comment>
<evidence type="ECO:0000313" key="19">
    <source>
        <dbReference type="Proteomes" id="UP000054761"/>
    </source>
</evidence>
<name>A0A0W0VWN8_9GAMM</name>
<dbReference type="Gene3D" id="3.90.1170.20">
    <property type="entry name" value="Quinolinate phosphoribosyl transferase, N-terminal domain"/>
    <property type="match status" value="1"/>
</dbReference>
<dbReference type="Proteomes" id="UP000054761">
    <property type="component" value="Unassembled WGS sequence"/>
</dbReference>
<dbReference type="GO" id="GO:0004514">
    <property type="term" value="F:nicotinate-nucleotide diphosphorylase (carboxylating) activity"/>
    <property type="evidence" value="ECO:0007669"/>
    <property type="project" value="UniProtKB-EC"/>
</dbReference>
<feature type="binding site" evidence="13">
    <location>
        <position position="155"/>
    </location>
    <ligand>
        <name>substrate</name>
    </ligand>
</feature>
<dbReference type="GO" id="GO:0034213">
    <property type="term" value="P:quinolinate catabolic process"/>
    <property type="evidence" value="ECO:0007669"/>
    <property type="project" value="TreeGrafter"/>
</dbReference>
<dbReference type="GO" id="GO:0005737">
    <property type="term" value="C:cytoplasm"/>
    <property type="evidence" value="ECO:0007669"/>
    <property type="project" value="TreeGrafter"/>
</dbReference>
<feature type="domain" description="Quinolinate phosphoribosyl transferase C-terminal" evidence="15">
    <location>
        <begin position="111"/>
        <end position="274"/>
    </location>
</feature>
<evidence type="ECO:0000256" key="6">
    <source>
        <dbReference type="ARBA" id="ARBA00022642"/>
    </source>
</evidence>
<dbReference type="FunFam" id="3.20.20.70:FF:000030">
    <property type="entry name" value="Nicotinate-nucleotide pyrophosphorylase, carboxylating"/>
    <property type="match status" value="1"/>
</dbReference>
<dbReference type="PIRSF" id="PIRSF006250">
    <property type="entry name" value="NadC_ModD"/>
    <property type="match status" value="1"/>
</dbReference>
<evidence type="ECO:0000256" key="7">
    <source>
        <dbReference type="ARBA" id="ARBA00022676"/>
    </source>
</evidence>
<evidence type="ECO:0000313" key="18">
    <source>
        <dbReference type="EMBL" id="QBR84445.1"/>
    </source>
</evidence>
<keyword evidence="6" id="KW-0662">Pyridine nucleotide biosynthesis</keyword>
<dbReference type="GO" id="GO:0009435">
    <property type="term" value="P:NAD+ biosynthetic process"/>
    <property type="evidence" value="ECO:0007669"/>
    <property type="project" value="UniProtKB-UniPathway"/>
</dbReference>
<keyword evidence="8 12" id="KW-0808">Transferase</keyword>
<gene>
    <name evidence="17" type="primary">nadC</name>
    <name evidence="18" type="ORF">E3983_08775</name>
    <name evidence="17" type="ORF">Lisr_1320</name>
</gene>
<dbReference type="FunFam" id="3.90.1170.20:FF:000001">
    <property type="entry name" value="Nicotinate-nucleotide diphosphorylase (Carboxylating)"/>
    <property type="match status" value="1"/>
</dbReference>
<dbReference type="EC" id="2.4.2.19" evidence="5"/>
<dbReference type="EMBL" id="LNYH01000069">
    <property type="protein sequence ID" value="KTD24386.1"/>
    <property type="molecule type" value="Genomic_DNA"/>
</dbReference>
<evidence type="ECO:0000256" key="14">
    <source>
        <dbReference type="SAM" id="Coils"/>
    </source>
</evidence>
<feature type="binding site" evidence="13">
    <location>
        <position position="194"/>
    </location>
    <ligand>
        <name>substrate</name>
    </ligand>
</feature>
<evidence type="ECO:0000256" key="2">
    <source>
        <dbReference type="ARBA" id="ARBA00004893"/>
    </source>
</evidence>
<sequence>MKLDDRQVALDVKRALEEDIGNGDITAALIPEQQMTHAEIISREAMVVAGRPWVEATFKSLDTSIRLEWLVQEGQKLNQAETLCRLQGNARAILTAERTALNFLQTLSATASRTYDFVQQLEGTTAQLLDTRKTLPGLRYAQKYAVVCGGGKNHRFGLYDAFLIKENHIKACGSIAEAIRFARLTRKEVLLEIEVENLNELQEALQAKPDRILLDNFDEDMLKEAVKMNQPKHCALEASGGIDITNIRLMAQTGVDFISVGTITKSVNAIDLSLNFRDSL</sequence>
<reference evidence="17 19" key="1">
    <citation type="submission" date="2015-11" db="EMBL/GenBank/DDBJ databases">
        <title>Genomic analysis of 38 Legionella species identifies large and diverse effector repertoires.</title>
        <authorList>
            <person name="Burstein D."/>
            <person name="Amaro F."/>
            <person name="Zusman T."/>
            <person name="Lifshitz Z."/>
            <person name="Cohen O."/>
            <person name="Gilbert J.A."/>
            <person name="Pupko T."/>
            <person name="Shuman H.A."/>
            <person name="Segal G."/>
        </authorList>
    </citation>
    <scope>NUCLEOTIDE SEQUENCE [LARGE SCALE GENOMIC DNA]</scope>
    <source>
        <strain evidence="17 19">Bercovier 4</strain>
    </source>
</reference>
<comment type="catalytic activity">
    <reaction evidence="10">
        <text>nicotinate beta-D-ribonucleotide + CO2 + diphosphate = quinolinate + 5-phospho-alpha-D-ribose 1-diphosphate + 2 H(+)</text>
        <dbReference type="Rhea" id="RHEA:12733"/>
        <dbReference type="ChEBI" id="CHEBI:15378"/>
        <dbReference type="ChEBI" id="CHEBI:16526"/>
        <dbReference type="ChEBI" id="CHEBI:29959"/>
        <dbReference type="ChEBI" id="CHEBI:33019"/>
        <dbReference type="ChEBI" id="CHEBI:57502"/>
        <dbReference type="ChEBI" id="CHEBI:58017"/>
        <dbReference type="EC" id="2.4.2.19"/>
    </reaction>
</comment>
<evidence type="ECO:0000313" key="20">
    <source>
        <dbReference type="Proteomes" id="UP000295517"/>
    </source>
</evidence>
<dbReference type="EMBL" id="CP038254">
    <property type="protein sequence ID" value="QBR84445.1"/>
    <property type="molecule type" value="Genomic_DNA"/>
</dbReference>
<dbReference type="STRING" id="454.Lisr_1320"/>
<dbReference type="RefSeq" id="WP_058501674.1">
    <property type="nucleotide sequence ID" value="NZ_CAAAJA010000062.1"/>
</dbReference>
<dbReference type="InterPro" id="IPR013785">
    <property type="entry name" value="Aldolase_TIM"/>
</dbReference>
<evidence type="ECO:0000256" key="9">
    <source>
        <dbReference type="ARBA" id="ARBA00033102"/>
    </source>
</evidence>
<keyword evidence="14" id="KW-0175">Coiled coil</keyword>
<dbReference type="Pfam" id="PF01729">
    <property type="entry name" value="QRPTase_C"/>
    <property type="match status" value="1"/>
</dbReference>
<accession>A0A0W0VWN8</accession>
<dbReference type="PANTHER" id="PTHR32179">
    <property type="entry name" value="NICOTINATE-NUCLEOTIDE PYROPHOSPHORYLASE [CARBOXYLATING]"/>
    <property type="match status" value="1"/>
</dbReference>
<evidence type="ECO:0000256" key="3">
    <source>
        <dbReference type="ARBA" id="ARBA00009400"/>
    </source>
</evidence>
<comment type="function">
    <text evidence="1">Involved in the catabolism of quinolinic acid (QA).</text>
</comment>
<evidence type="ECO:0000256" key="5">
    <source>
        <dbReference type="ARBA" id="ARBA00011944"/>
    </source>
</evidence>
<dbReference type="Gene3D" id="3.20.20.70">
    <property type="entry name" value="Aldolase class I"/>
    <property type="match status" value="1"/>
</dbReference>
<protein>
    <recommendedName>
        <fullName evidence="11">Probable nicotinate-nucleotide pyrophosphorylase [carboxylating]</fullName>
        <ecNumber evidence="5">2.4.2.19</ecNumber>
    </recommendedName>
    <alternativeName>
        <fullName evidence="9">Quinolinate phosphoribosyltransferase [decarboxylating]</fullName>
    </alternativeName>
</protein>
<feature type="binding site" evidence="13">
    <location>
        <begin position="260"/>
        <end position="262"/>
    </location>
    <ligand>
        <name>substrate</name>
    </ligand>
</feature>
<evidence type="ECO:0000256" key="12">
    <source>
        <dbReference type="PIRNR" id="PIRNR006250"/>
    </source>
</evidence>
<dbReference type="Pfam" id="PF02749">
    <property type="entry name" value="QRPTase_N"/>
    <property type="match status" value="1"/>
</dbReference>
<evidence type="ECO:0000256" key="4">
    <source>
        <dbReference type="ARBA" id="ARBA00011218"/>
    </source>
</evidence>